<dbReference type="PANTHER" id="PTHR36448:SF2">
    <property type="entry name" value="CUPIN TYPE-1 DOMAIN-CONTAINING PROTEIN"/>
    <property type="match status" value="1"/>
</dbReference>
<dbReference type="InterPro" id="IPR014500">
    <property type="entry name" value="UCP019307_cupin"/>
</dbReference>
<evidence type="ECO:0000313" key="1">
    <source>
        <dbReference type="EMBL" id="NDL64669.1"/>
    </source>
</evidence>
<gene>
    <name evidence="1" type="ORF">GRH90_18195</name>
</gene>
<protein>
    <submittedName>
        <fullName evidence="1">Cupin</fullName>
    </submittedName>
</protein>
<dbReference type="Gene3D" id="2.60.120.10">
    <property type="entry name" value="Jelly Rolls"/>
    <property type="match status" value="1"/>
</dbReference>
<dbReference type="InterPro" id="IPR047121">
    <property type="entry name" value="YjiB-like"/>
</dbReference>
<accession>A0A845SL05</accession>
<name>A0A845SL05_9GAMM</name>
<dbReference type="InterPro" id="IPR011051">
    <property type="entry name" value="RmlC_Cupin_sf"/>
</dbReference>
<reference evidence="1 2" key="2">
    <citation type="submission" date="2020-02" db="EMBL/GenBank/DDBJ databases">
        <title>The new genus of Enterobacteriales.</title>
        <authorList>
            <person name="Kim I.S."/>
        </authorList>
    </citation>
    <scope>NUCLEOTIDE SEQUENCE [LARGE SCALE GENOMIC DNA]</scope>
    <source>
        <strain evidence="1 2">SAP-6</strain>
    </source>
</reference>
<dbReference type="PANTHER" id="PTHR36448">
    <property type="entry name" value="BLR7373 PROTEIN"/>
    <property type="match status" value="1"/>
</dbReference>
<dbReference type="RefSeq" id="WP_162367376.1">
    <property type="nucleotide sequence ID" value="NZ_WUBS01000013.1"/>
</dbReference>
<evidence type="ECO:0000313" key="2">
    <source>
        <dbReference type="Proteomes" id="UP000461443"/>
    </source>
</evidence>
<comment type="caution">
    <text evidence="1">The sequence shown here is derived from an EMBL/GenBank/DDBJ whole genome shotgun (WGS) entry which is preliminary data.</text>
</comment>
<dbReference type="PIRSF" id="PIRSF019307">
    <property type="entry name" value="UCP019307"/>
    <property type="match status" value="1"/>
</dbReference>
<dbReference type="Proteomes" id="UP000461443">
    <property type="component" value="Unassembled WGS sequence"/>
</dbReference>
<dbReference type="InterPro" id="IPR014710">
    <property type="entry name" value="RmlC-like_jellyroll"/>
</dbReference>
<dbReference type="SUPFAM" id="SSF51182">
    <property type="entry name" value="RmlC-like cupins"/>
    <property type="match status" value="1"/>
</dbReference>
<dbReference type="EMBL" id="WUBS01000013">
    <property type="protein sequence ID" value="NDL64669.1"/>
    <property type="molecule type" value="Genomic_DNA"/>
</dbReference>
<reference evidence="1 2" key="1">
    <citation type="submission" date="2019-12" db="EMBL/GenBank/DDBJ databases">
        <authorList>
            <person name="Lee S.D."/>
        </authorList>
    </citation>
    <scope>NUCLEOTIDE SEQUENCE [LARGE SCALE GENOMIC DNA]</scope>
    <source>
        <strain evidence="1 2">SAP-6</strain>
    </source>
</reference>
<dbReference type="AlphaFoldDB" id="A0A845SL05"/>
<sequence length="182" mass="19789">MTQDLIDHDLANIETLELNEAVGGVPNSPLPLVIYRDVIPAQTPDPAAWLERHLAANDWPAQWRYIIYNFTHFHSNCHELLAVYAGAARVQFGGETGPVATLAMGDVVLIPAGVGHKALQSSEDFMVVGAYPNGMSADLCRDDPARLATARHHIGRVQKPATDPITGDRGGITTLWHNPRQA</sequence>
<dbReference type="CDD" id="cd02219">
    <property type="entry name" value="cupin_YjlB-like"/>
    <property type="match status" value="1"/>
</dbReference>
<organism evidence="1 2">
    <name type="scientific">Acerihabitans arboris</name>
    <dbReference type="NCBI Taxonomy" id="2691583"/>
    <lineage>
        <taxon>Bacteria</taxon>
        <taxon>Pseudomonadati</taxon>
        <taxon>Pseudomonadota</taxon>
        <taxon>Gammaproteobacteria</taxon>
        <taxon>Enterobacterales</taxon>
        <taxon>Pectobacteriaceae</taxon>
        <taxon>Acerihabitans</taxon>
    </lineage>
</organism>
<keyword evidence="2" id="KW-1185">Reference proteome</keyword>
<proteinExistence type="predicted"/>